<name>A0AAW8EQ30_VARPD</name>
<protein>
    <submittedName>
        <fullName evidence="2">Uncharacterized protein (TIGR02118 family)</fullName>
    </submittedName>
</protein>
<evidence type="ECO:0000313" key="3">
    <source>
        <dbReference type="Proteomes" id="UP001224845"/>
    </source>
</evidence>
<proteinExistence type="predicted"/>
<reference evidence="2" key="1">
    <citation type="submission" date="2023-07" db="EMBL/GenBank/DDBJ databases">
        <title>Sorghum-associated microbial communities from plants grown in Nebraska, USA.</title>
        <authorList>
            <person name="Schachtman D."/>
        </authorList>
    </citation>
    <scope>NUCLEOTIDE SEQUENCE</scope>
    <source>
        <strain evidence="2">DS3315</strain>
    </source>
</reference>
<dbReference type="Proteomes" id="UP001224845">
    <property type="component" value="Unassembled WGS sequence"/>
</dbReference>
<evidence type="ECO:0000313" key="2">
    <source>
        <dbReference type="EMBL" id="MDP9975211.1"/>
    </source>
</evidence>
<comment type="caution">
    <text evidence="2">The sequence shown here is derived from an EMBL/GenBank/DDBJ whole genome shotgun (WGS) entry which is preliminary data.</text>
</comment>
<sequence>MIKVTVMYPYAEGARFDHAYYRDRHMPMVKARLGSACAYYTVEKGLAGRAPGSPPAFVAMCAFICDSAESYLAASQEHGAEIRGDIANYTDIVPVVQLSEVVVERSDR</sequence>
<dbReference type="NCBIfam" id="TIGR02118">
    <property type="entry name" value="EthD family reductase"/>
    <property type="match status" value="1"/>
</dbReference>
<evidence type="ECO:0000259" key="1">
    <source>
        <dbReference type="Pfam" id="PF07110"/>
    </source>
</evidence>
<dbReference type="AlphaFoldDB" id="A0AAW8EQ30"/>
<dbReference type="Pfam" id="PF07110">
    <property type="entry name" value="EthD"/>
    <property type="match status" value="1"/>
</dbReference>
<dbReference type="RefSeq" id="WP_307597173.1">
    <property type="nucleotide sequence ID" value="NZ_CAXUQV020000002.1"/>
</dbReference>
<organism evidence="2 3">
    <name type="scientific">Variovorax paradoxus</name>
    <dbReference type="NCBI Taxonomy" id="34073"/>
    <lineage>
        <taxon>Bacteria</taxon>
        <taxon>Pseudomonadati</taxon>
        <taxon>Pseudomonadota</taxon>
        <taxon>Betaproteobacteria</taxon>
        <taxon>Burkholderiales</taxon>
        <taxon>Comamonadaceae</taxon>
        <taxon>Variovorax</taxon>
    </lineage>
</organism>
<dbReference type="PANTHER" id="PTHR40260">
    <property type="entry name" value="BLR8190 PROTEIN"/>
    <property type="match status" value="1"/>
</dbReference>
<dbReference type="InterPro" id="IPR009799">
    <property type="entry name" value="EthD_dom"/>
</dbReference>
<accession>A0AAW8EQ30</accession>
<gene>
    <name evidence="2" type="ORF">J2W39_006499</name>
</gene>
<dbReference type="SUPFAM" id="SSF54909">
    <property type="entry name" value="Dimeric alpha+beta barrel"/>
    <property type="match status" value="1"/>
</dbReference>
<dbReference type="PANTHER" id="PTHR40260:SF2">
    <property type="entry name" value="BLR8190 PROTEIN"/>
    <property type="match status" value="1"/>
</dbReference>
<dbReference type="Gene3D" id="3.30.70.100">
    <property type="match status" value="1"/>
</dbReference>
<dbReference type="EMBL" id="JAUSRV010000024">
    <property type="protein sequence ID" value="MDP9975211.1"/>
    <property type="molecule type" value="Genomic_DNA"/>
</dbReference>
<dbReference type="InterPro" id="IPR011008">
    <property type="entry name" value="Dimeric_a/b-barrel"/>
</dbReference>
<dbReference type="GO" id="GO:0016491">
    <property type="term" value="F:oxidoreductase activity"/>
    <property type="evidence" value="ECO:0007669"/>
    <property type="project" value="InterPro"/>
</dbReference>
<feature type="domain" description="EthD" evidence="1">
    <location>
        <begin position="17"/>
        <end position="91"/>
    </location>
</feature>